<dbReference type="SUPFAM" id="SSF51735">
    <property type="entry name" value="NAD(P)-binding Rossmann-fold domains"/>
    <property type="match status" value="1"/>
</dbReference>
<dbReference type="GO" id="GO:0001221">
    <property type="term" value="F:transcription coregulator binding"/>
    <property type="evidence" value="ECO:0007669"/>
    <property type="project" value="TreeGrafter"/>
</dbReference>
<keyword evidence="2" id="KW-1185">Reference proteome</keyword>
<dbReference type="GO" id="GO:0051287">
    <property type="term" value="F:NAD binding"/>
    <property type="evidence" value="ECO:0007669"/>
    <property type="project" value="InterPro"/>
</dbReference>
<dbReference type="InterPro" id="IPR051638">
    <property type="entry name" value="CTBP_dehydrogenase"/>
</dbReference>
<dbReference type="GO" id="GO:0140297">
    <property type="term" value="F:DNA-binding transcription factor binding"/>
    <property type="evidence" value="ECO:0007669"/>
    <property type="project" value="TreeGrafter"/>
</dbReference>
<dbReference type="SUPFAM" id="SSF52283">
    <property type="entry name" value="Formate/glycerate dehydrogenase catalytic domain-like"/>
    <property type="match status" value="1"/>
</dbReference>
<reference evidence="3" key="1">
    <citation type="submission" date="2016-11" db="UniProtKB">
        <authorList>
            <consortium name="WormBaseParasite"/>
        </authorList>
    </citation>
    <scope>IDENTIFICATION</scope>
</reference>
<evidence type="ECO:0000313" key="3">
    <source>
        <dbReference type="WBParaSite" id="maker-uti_cns_0003939-snap-gene-0.5-mRNA-1"/>
    </source>
</evidence>
<dbReference type="InterPro" id="IPR006140">
    <property type="entry name" value="D-isomer_DH_NAD-bd"/>
</dbReference>
<organism evidence="2 3">
    <name type="scientific">Macrostomum lignano</name>
    <dbReference type="NCBI Taxonomy" id="282301"/>
    <lineage>
        <taxon>Eukaryota</taxon>
        <taxon>Metazoa</taxon>
        <taxon>Spiralia</taxon>
        <taxon>Lophotrochozoa</taxon>
        <taxon>Platyhelminthes</taxon>
        <taxon>Rhabditophora</taxon>
        <taxon>Macrostomorpha</taxon>
        <taxon>Macrostomida</taxon>
        <taxon>Macrostomidae</taxon>
        <taxon>Macrostomum</taxon>
    </lineage>
</organism>
<accession>A0A1I8H0E2</accession>
<name>A0A1I8H0E2_9PLAT</name>
<sequence>MQPTRPLVALLDGRDCSIEMPVLRDLATVAFCDALSVAEVHEKVWREFHWCFSHGVGNSGPRAERSHSGHHVVHDSTRQVRAGPVQAAAAAGIWVSSISGACVEETADSTISLVLNLYRRTARIAASAVAELGSEYGWPISIDRLAELAQGATRIRGQTLGIVGFGRVGTAVALRAKAFGFEVVAFDPNLPDGADRGLGVSRADSLEGLLAAADCLSLHCPPTAANRGLLSRRLIRECAKKTGFYLINTCSVSLMDELAVAEALKDGTIRGLGLDTPDGSGAMLAELGLNGYSATSDLEGSPAPRPQQPQLNIMVTPGSAFFSDQSHLELRRLAAEEIKRGLTGPLPAALQFCVNCNGVEGGDRPV</sequence>
<protein>
    <submittedName>
        <fullName evidence="3">2-Hacid_dh_C domain-containing protein</fullName>
    </submittedName>
</protein>
<dbReference type="PANTHER" id="PTHR46029">
    <property type="entry name" value="C-TERMINAL-BINDING PROTEIN"/>
    <property type="match status" value="1"/>
</dbReference>
<dbReference type="Proteomes" id="UP000095280">
    <property type="component" value="Unplaced"/>
</dbReference>
<dbReference type="PANTHER" id="PTHR46029:SF7">
    <property type="entry name" value="C-TERMINAL-BINDING PROTEIN"/>
    <property type="match status" value="1"/>
</dbReference>
<dbReference type="InterPro" id="IPR036291">
    <property type="entry name" value="NAD(P)-bd_dom_sf"/>
</dbReference>
<evidence type="ECO:0000259" key="1">
    <source>
        <dbReference type="Pfam" id="PF02826"/>
    </source>
</evidence>
<dbReference type="GO" id="GO:0003713">
    <property type="term" value="F:transcription coactivator activity"/>
    <property type="evidence" value="ECO:0007669"/>
    <property type="project" value="TreeGrafter"/>
</dbReference>
<dbReference type="GO" id="GO:0003714">
    <property type="term" value="F:transcription corepressor activity"/>
    <property type="evidence" value="ECO:0007669"/>
    <property type="project" value="TreeGrafter"/>
</dbReference>
<proteinExistence type="predicted"/>
<dbReference type="GO" id="GO:0005634">
    <property type="term" value="C:nucleus"/>
    <property type="evidence" value="ECO:0007669"/>
    <property type="project" value="TreeGrafter"/>
</dbReference>
<feature type="domain" description="D-isomer specific 2-hydroxyacid dehydrogenase NAD-binding" evidence="1">
    <location>
        <begin position="112"/>
        <end position="276"/>
    </location>
</feature>
<dbReference type="PROSITE" id="PS00065">
    <property type="entry name" value="D_2_HYDROXYACID_DH_1"/>
    <property type="match status" value="1"/>
</dbReference>
<dbReference type="Pfam" id="PF02826">
    <property type="entry name" value="2-Hacid_dh_C"/>
    <property type="match status" value="1"/>
</dbReference>
<evidence type="ECO:0000313" key="2">
    <source>
        <dbReference type="Proteomes" id="UP000095280"/>
    </source>
</evidence>
<dbReference type="GO" id="GO:0006357">
    <property type="term" value="P:regulation of transcription by RNA polymerase II"/>
    <property type="evidence" value="ECO:0007669"/>
    <property type="project" value="TreeGrafter"/>
</dbReference>
<dbReference type="WBParaSite" id="maker-uti_cns_0003939-snap-gene-0.5-mRNA-1">
    <property type="protein sequence ID" value="maker-uti_cns_0003939-snap-gene-0.5-mRNA-1"/>
    <property type="gene ID" value="maker-uti_cns_0003939-snap-gene-0.5"/>
</dbReference>
<dbReference type="Gene3D" id="3.40.50.720">
    <property type="entry name" value="NAD(P)-binding Rossmann-like Domain"/>
    <property type="match status" value="2"/>
</dbReference>
<dbReference type="InterPro" id="IPR029752">
    <property type="entry name" value="D-isomer_DH_CS1"/>
</dbReference>
<dbReference type="AlphaFoldDB" id="A0A1I8H0E2"/>